<dbReference type="KEGG" id="tml:GSTUM_00005988001"/>
<organism evidence="2 3">
    <name type="scientific">Tuber melanosporum (strain Mel28)</name>
    <name type="common">Perigord black truffle</name>
    <dbReference type="NCBI Taxonomy" id="656061"/>
    <lineage>
        <taxon>Eukaryota</taxon>
        <taxon>Fungi</taxon>
        <taxon>Dikarya</taxon>
        <taxon>Ascomycota</taxon>
        <taxon>Pezizomycotina</taxon>
        <taxon>Pezizomycetes</taxon>
        <taxon>Pezizales</taxon>
        <taxon>Tuberaceae</taxon>
        <taxon>Tuber</taxon>
    </lineage>
</organism>
<keyword evidence="3" id="KW-1185">Reference proteome</keyword>
<dbReference type="GeneID" id="9187927"/>
<evidence type="ECO:0000256" key="1">
    <source>
        <dbReference type="SAM" id="MobiDB-lite"/>
    </source>
</evidence>
<proteinExistence type="predicted"/>
<reference evidence="2 3" key="1">
    <citation type="journal article" date="2010" name="Nature">
        <title>Perigord black truffle genome uncovers evolutionary origins and mechanisms of symbiosis.</title>
        <authorList>
            <person name="Martin F."/>
            <person name="Kohler A."/>
            <person name="Murat C."/>
            <person name="Balestrini R."/>
            <person name="Coutinho P.M."/>
            <person name="Jaillon O."/>
            <person name="Montanini B."/>
            <person name="Morin E."/>
            <person name="Noel B."/>
            <person name="Percudani R."/>
            <person name="Porcel B."/>
            <person name="Rubini A."/>
            <person name="Amicucci A."/>
            <person name="Amselem J."/>
            <person name="Anthouard V."/>
            <person name="Arcioni S."/>
            <person name="Artiguenave F."/>
            <person name="Aury J.M."/>
            <person name="Ballario P."/>
            <person name="Bolchi A."/>
            <person name="Brenna A."/>
            <person name="Brun A."/>
            <person name="Buee M."/>
            <person name="Cantarel B."/>
            <person name="Chevalier G."/>
            <person name="Couloux A."/>
            <person name="Da Silva C."/>
            <person name="Denoeud F."/>
            <person name="Duplessis S."/>
            <person name="Ghignone S."/>
            <person name="Hilselberger B."/>
            <person name="Iotti M."/>
            <person name="Marcais B."/>
            <person name="Mello A."/>
            <person name="Miranda M."/>
            <person name="Pacioni G."/>
            <person name="Quesneville H."/>
            <person name="Riccioni C."/>
            <person name="Ruotolo R."/>
            <person name="Splivallo R."/>
            <person name="Stocchi V."/>
            <person name="Tisserant E."/>
            <person name="Viscomi A.R."/>
            <person name="Zambonelli A."/>
            <person name="Zampieri E."/>
            <person name="Henrissat B."/>
            <person name="Lebrun M.H."/>
            <person name="Paolocci F."/>
            <person name="Bonfante P."/>
            <person name="Ottonello S."/>
            <person name="Wincker P."/>
        </authorList>
    </citation>
    <scope>NUCLEOTIDE SEQUENCE [LARGE SCALE GENOMIC DNA]</scope>
    <source>
        <strain evidence="2 3">Mel28</strain>
    </source>
</reference>
<name>D5GCR5_TUBMM</name>
<feature type="region of interest" description="Disordered" evidence="1">
    <location>
        <begin position="22"/>
        <end position="85"/>
    </location>
</feature>
<dbReference type="HOGENOM" id="CLU_2514268_0_0_1"/>
<dbReference type="RefSeq" id="XP_002838117.1">
    <property type="nucleotide sequence ID" value="XM_002838071.1"/>
</dbReference>
<gene>
    <name evidence="2" type="ORF">GSTUM_00005988001</name>
</gene>
<dbReference type="EMBL" id="FN430120">
    <property type="protein sequence ID" value="CAZ82308.1"/>
    <property type="molecule type" value="Genomic_DNA"/>
</dbReference>
<accession>D5GCR5</accession>
<protein>
    <submittedName>
        <fullName evidence="2">(Perigord truffle) hypothetical protein</fullName>
    </submittedName>
</protein>
<dbReference type="InParanoid" id="D5GCR5"/>
<evidence type="ECO:0000313" key="2">
    <source>
        <dbReference type="EMBL" id="CAZ82308.1"/>
    </source>
</evidence>
<dbReference type="Proteomes" id="UP000006911">
    <property type="component" value="Unassembled WGS sequence"/>
</dbReference>
<dbReference type="AlphaFoldDB" id="D5GCR5"/>
<sequence length="85" mass="9377">MWDLKLSFYDTRRVYCSDMPGREVKLSVPPGGDTGSTSNKPNGRRKRGRQYPSMCPGNTNTLPSIHRTVQEGPLGSVCSPHARGK</sequence>
<evidence type="ECO:0000313" key="3">
    <source>
        <dbReference type="Proteomes" id="UP000006911"/>
    </source>
</evidence>